<accession>A0A371JTS5</accession>
<dbReference type="OrthoDB" id="9787436at2"/>
<evidence type="ECO:0000259" key="4">
    <source>
        <dbReference type="PROSITE" id="PS50853"/>
    </source>
</evidence>
<dbReference type="PANTHER" id="PTHR12147">
    <property type="entry name" value="METALLOPEPTIDASE M28 FAMILY MEMBER"/>
    <property type="match status" value="1"/>
</dbReference>
<evidence type="ECO:0000313" key="5">
    <source>
        <dbReference type="EMBL" id="RDY61198.1"/>
    </source>
</evidence>
<dbReference type="InterPro" id="IPR003961">
    <property type="entry name" value="FN3_dom"/>
</dbReference>
<feature type="domain" description="Fibronectin type-III" evidence="4">
    <location>
        <begin position="359"/>
        <end position="444"/>
    </location>
</feature>
<keyword evidence="3" id="KW-0482">Metalloprotease</keyword>
<keyword evidence="3" id="KW-0645">Protease</keyword>
<keyword evidence="6" id="KW-1185">Reference proteome</keyword>
<name>A0A371JTS5_9FLAO</name>
<proteinExistence type="predicted"/>
<dbReference type="CDD" id="cd00063">
    <property type="entry name" value="FN3"/>
    <property type="match status" value="1"/>
</dbReference>
<dbReference type="InterPro" id="IPR013783">
    <property type="entry name" value="Ig-like_fold"/>
</dbReference>
<dbReference type="PANTHER" id="PTHR12147:SF26">
    <property type="entry name" value="PEPTIDASE M28 DOMAIN-CONTAINING PROTEIN"/>
    <property type="match status" value="1"/>
</dbReference>
<dbReference type="Pfam" id="PF04389">
    <property type="entry name" value="Peptidase_M28"/>
    <property type="match status" value="1"/>
</dbReference>
<dbReference type="GO" id="GO:0006508">
    <property type="term" value="P:proteolysis"/>
    <property type="evidence" value="ECO:0007669"/>
    <property type="project" value="InterPro"/>
</dbReference>
<keyword evidence="2" id="KW-0964">Secreted</keyword>
<dbReference type="EMBL" id="QTJX01000001">
    <property type="protein sequence ID" value="RDY61198.1"/>
    <property type="molecule type" value="Genomic_DNA"/>
</dbReference>
<dbReference type="Gene3D" id="3.40.630.10">
    <property type="entry name" value="Zn peptidases"/>
    <property type="match status" value="1"/>
</dbReference>
<dbReference type="PROSITE" id="PS50853">
    <property type="entry name" value="FN3"/>
    <property type="match status" value="1"/>
</dbReference>
<comment type="subcellular location">
    <subcellularLocation>
        <location evidence="1">Secreted</location>
    </subcellularLocation>
</comment>
<organism evidence="5 6">
    <name type="scientific">Flagellimonas nanhaiensis</name>
    <dbReference type="NCBI Taxonomy" id="2292706"/>
    <lineage>
        <taxon>Bacteria</taxon>
        <taxon>Pseudomonadati</taxon>
        <taxon>Bacteroidota</taxon>
        <taxon>Flavobacteriia</taxon>
        <taxon>Flavobacteriales</taxon>
        <taxon>Flavobacteriaceae</taxon>
        <taxon>Flagellimonas</taxon>
    </lineage>
</organism>
<dbReference type="Gene3D" id="2.60.40.10">
    <property type="entry name" value="Immunoglobulins"/>
    <property type="match status" value="1"/>
</dbReference>
<protein>
    <submittedName>
        <fullName evidence="5">Peptidase M28</fullName>
    </submittedName>
</protein>
<gene>
    <name evidence="5" type="ORF">DX873_03245</name>
</gene>
<evidence type="ECO:0000256" key="2">
    <source>
        <dbReference type="ARBA" id="ARBA00022525"/>
    </source>
</evidence>
<dbReference type="SUPFAM" id="SSF49265">
    <property type="entry name" value="Fibronectin type III"/>
    <property type="match status" value="1"/>
</dbReference>
<evidence type="ECO:0000256" key="3">
    <source>
        <dbReference type="ARBA" id="ARBA00023049"/>
    </source>
</evidence>
<dbReference type="GO" id="GO:0005576">
    <property type="term" value="C:extracellular region"/>
    <property type="evidence" value="ECO:0007669"/>
    <property type="project" value="UniProtKB-SubCell"/>
</dbReference>
<dbReference type="Proteomes" id="UP000261828">
    <property type="component" value="Unassembled WGS sequence"/>
</dbReference>
<comment type="caution">
    <text evidence="5">The sequence shown here is derived from an EMBL/GenBank/DDBJ whole genome shotgun (WGS) entry which is preliminary data.</text>
</comment>
<keyword evidence="3" id="KW-0378">Hydrolase</keyword>
<evidence type="ECO:0000313" key="6">
    <source>
        <dbReference type="Proteomes" id="UP000261828"/>
    </source>
</evidence>
<dbReference type="RefSeq" id="WP_116183082.1">
    <property type="nucleotide sequence ID" value="NZ_QTJX01000001.1"/>
</dbReference>
<dbReference type="InterPro" id="IPR007484">
    <property type="entry name" value="Peptidase_M28"/>
</dbReference>
<dbReference type="GO" id="GO:0008235">
    <property type="term" value="F:metalloexopeptidase activity"/>
    <property type="evidence" value="ECO:0007669"/>
    <property type="project" value="InterPro"/>
</dbReference>
<dbReference type="SUPFAM" id="SSF53187">
    <property type="entry name" value="Zn-dependent exopeptidases"/>
    <property type="match status" value="1"/>
</dbReference>
<evidence type="ECO:0000256" key="1">
    <source>
        <dbReference type="ARBA" id="ARBA00004613"/>
    </source>
</evidence>
<dbReference type="InterPro" id="IPR036116">
    <property type="entry name" value="FN3_sf"/>
</dbReference>
<dbReference type="AlphaFoldDB" id="A0A371JTS5"/>
<reference evidence="5 6" key="1">
    <citation type="submission" date="2018-08" db="EMBL/GenBank/DDBJ databases">
        <title>Muricauda nanhaiensis sp. nov., isolated from seawater of the South China Sea.</title>
        <authorList>
            <person name="Dang Y."/>
        </authorList>
    </citation>
    <scope>NUCLEOTIDE SEQUENCE [LARGE SCALE GENOMIC DNA]</scope>
    <source>
        <strain evidence="5 6">SM1704</strain>
    </source>
</reference>
<dbReference type="InterPro" id="IPR045175">
    <property type="entry name" value="M28_fam"/>
</dbReference>
<sequence length="444" mass="49581">MKKFYAFLVISLFTATLFSQTESRLYEIIEAVSADRIEKDVTTLVSFGTRHTLSDTISQTRGIGAARRWIKSKFDKISSDCNNCLDVFYQKDLVKKGDGRRIVKDVWVVNVLAVQRGTKFPNRFIIMSGDIDSRVSDPNNFTSDSPGANDNASGMAGAIEAARVLSKYQFESSIIYVGLSGEEQGLYGGKGLAAYAKEKGWDIVGVLNNDMIGNIKGVDGVISNRDFRIFSEPVPPTETEDQRRARRFYGGEVDGISRQLARYVHKTTKTYMPEMNPMLIYRLDRFGRGGHHRPFNDAGFAGIRIMEAHENYTQQHQDIRVEDGIAYGDVLEHVNFDYAKKLTAVNAISLASIAWAPPAPSTVEIGGIVEPSAKLKWNKVDGATGYKIYWRDTTSPTWDHYKYVGDVTEHTLHGIVIDNYLFGVASVGKDGHESPVVFPNKVFR</sequence>